<keyword evidence="3" id="KW-1185">Reference proteome</keyword>
<dbReference type="Proteomes" id="UP001249851">
    <property type="component" value="Unassembled WGS sequence"/>
</dbReference>
<dbReference type="AlphaFoldDB" id="A0AAD9QRQ6"/>
<accession>A0AAD9QRQ6</accession>
<protein>
    <submittedName>
        <fullName evidence="2">Uncharacterized protein</fullName>
    </submittedName>
</protein>
<comment type="caution">
    <text evidence="2">The sequence shown here is derived from an EMBL/GenBank/DDBJ whole genome shotgun (WGS) entry which is preliminary data.</text>
</comment>
<name>A0AAD9QRQ6_ACRCE</name>
<dbReference type="EMBL" id="JARQWQ010000017">
    <property type="protein sequence ID" value="KAK2566302.1"/>
    <property type="molecule type" value="Genomic_DNA"/>
</dbReference>
<evidence type="ECO:0000313" key="3">
    <source>
        <dbReference type="Proteomes" id="UP001249851"/>
    </source>
</evidence>
<reference evidence="2" key="1">
    <citation type="journal article" date="2023" name="G3 (Bethesda)">
        <title>Whole genome assembly and annotation of the endangered Caribbean coral Acropora cervicornis.</title>
        <authorList>
            <person name="Selwyn J.D."/>
            <person name="Vollmer S.V."/>
        </authorList>
    </citation>
    <scope>NUCLEOTIDE SEQUENCE</scope>
    <source>
        <strain evidence="2">K2</strain>
    </source>
</reference>
<evidence type="ECO:0000256" key="1">
    <source>
        <dbReference type="SAM" id="SignalP"/>
    </source>
</evidence>
<reference evidence="2" key="2">
    <citation type="journal article" date="2023" name="Science">
        <title>Genomic signatures of disease resistance in endangered staghorn corals.</title>
        <authorList>
            <person name="Vollmer S.V."/>
            <person name="Selwyn J.D."/>
            <person name="Despard B.A."/>
            <person name="Roesel C.L."/>
        </authorList>
    </citation>
    <scope>NUCLEOTIDE SEQUENCE</scope>
    <source>
        <strain evidence="2">K2</strain>
    </source>
</reference>
<sequence length="156" mass="17334">MVIDGEKEWIAFILMALLILGNGRAVVPKTAPWPTVGEKFIQEQTTTDDGASGLQNQRSSMLTEEATANLQMSRLDEEKESPNEVHGPIANAVEEKRQEIPSRLKRNVCVEKAFKYTEDGHVYVVFQCQSNCYPVYTKTQKGKAIVSQCVNKLGSG</sequence>
<keyword evidence="1" id="KW-0732">Signal</keyword>
<feature type="signal peptide" evidence="1">
    <location>
        <begin position="1"/>
        <end position="25"/>
    </location>
</feature>
<proteinExistence type="predicted"/>
<organism evidence="2 3">
    <name type="scientific">Acropora cervicornis</name>
    <name type="common">Staghorn coral</name>
    <dbReference type="NCBI Taxonomy" id="6130"/>
    <lineage>
        <taxon>Eukaryota</taxon>
        <taxon>Metazoa</taxon>
        <taxon>Cnidaria</taxon>
        <taxon>Anthozoa</taxon>
        <taxon>Hexacorallia</taxon>
        <taxon>Scleractinia</taxon>
        <taxon>Astrocoeniina</taxon>
        <taxon>Acroporidae</taxon>
        <taxon>Acropora</taxon>
    </lineage>
</organism>
<feature type="chain" id="PRO_5042033484" evidence="1">
    <location>
        <begin position="26"/>
        <end position="156"/>
    </location>
</feature>
<gene>
    <name evidence="2" type="ORF">P5673_009791</name>
</gene>
<evidence type="ECO:0000313" key="2">
    <source>
        <dbReference type="EMBL" id="KAK2566302.1"/>
    </source>
</evidence>